<organism evidence="2 3">
    <name type="scientific">Photinus pyralis</name>
    <name type="common">Common eastern firefly</name>
    <name type="synonym">Lampyris pyralis</name>
    <dbReference type="NCBI Taxonomy" id="7054"/>
    <lineage>
        <taxon>Eukaryota</taxon>
        <taxon>Metazoa</taxon>
        <taxon>Ecdysozoa</taxon>
        <taxon>Arthropoda</taxon>
        <taxon>Hexapoda</taxon>
        <taxon>Insecta</taxon>
        <taxon>Pterygota</taxon>
        <taxon>Neoptera</taxon>
        <taxon>Endopterygota</taxon>
        <taxon>Coleoptera</taxon>
        <taxon>Polyphaga</taxon>
        <taxon>Elateriformia</taxon>
        <taxon>Elateroidea</taxon>
        <taxon>Lampyridae</taxon>
        <taxon>Lampyrinae</taxon>
        <taxon>Photinus</taxon>
    </lineage>
</organism>
<dbReference type="SUPFAM" id="SSF56349">
    <property type="entry name" value="DNA breaking-rejoining enzymes"/>
    <property type="match status" value="1"/>
</dbReference>
<sequence>MITRGRKLLKLVLNKEGNGDVPTSSDGLNIQCSTPPLEPPEDNCDVPTSSDVLNIQSSTPPLEPPLDVCSSTAKTIDWINQSNFDDGHHNKLTDFKEKFENVQPVSKPCGLIACNCSHISGSEPSVDDSYLDRDFIPNSDDTTSTNSEVSYDLTKSVIEEGNENYSHGKLANIRRSSIIIHQDVSIFTKHTNSGISILNNLPYTGDTNLINDTLMIDKRQNEHPSPHVSADARPQIEDNVREPLSNVLKRLKKNQKKVVHCKFCQEDINTLNFMRHVKRNHGSEQEVHTIFQLPKNSKERRRAFAILRNDTNFELFINGNVRPNRKLVKEPKIKIKYYPCAYCKGIFARQYLKRHVKSCFLKDSEKNQSKILSLSQTVTACAMDPTNVLSKLNVKEQVFDIMKPDDIAFEAKKDLLIANFGESYLKKHRRERMAYSCSNRMRELSRILLNFRMITNNNKANFKDILHPKHFDTVLMAVRKISGFDHEKKSFQTPSLAMHLGTSLKLACDELTHLVLKQSKGFRCKSAEDAQVWLTNIKNFKKLVESRWTIEISSLANKDLQEKRWKKPLLLPLVSDVKKFRDEVTKLANDSVSQLLLKENKRAFKLLIQCVLSLLILFNRRRIGDVQYLKISDYKSDKKSNYTDFDHVLTDVERSLTQKYKRVLNSGKGSRAVVILIPEELQNMINVLLAERNKYILDSNNDYVFAMPDSTIKWGKGDVAIRALCKKIQIENPKAISSNNLRKQIATVTQILSLKPEEAKQFANFMGHTQKTHDEFYELPVDIYQTAKVSKLLMMMEKGSMPIEYKGKSLEEINIDFNLEYAEEDKIDGTINKRSEEPPGFYANERSIEIVNTGFNDVNDRENRSPCSSPQEELSSDITVAANERSRTVPQIPSDLPIHASPKTSRIVQDRPSDLIDADSVAEVPKRSGQRTCKY</sequence>
<dbReference type="PANTHER" id="PTHR33480">
    <property type="entry name" value="SET DOMAIN-CONTAINING PROTEIN-RELATED"/>
    <property type="match status" value="1"/>
</dbReference>
<dbReference type="InterPro" id="IPR011010">
    <property type="entry name" value="DNA_brk_join_enz"/>
</dbReference>
<gene>
    <name evidence="2" type="ORF">PPYR_02330</name>
</gene>
<comment type="caution">
    <text evidence="2">The sequence shown here is derived from an EMBL/GenBank/DDBJ whole genome shotgun (WGS) entry which is preliminary data.</text>
</comment>
<evidence type="ECO:0000256" key="1">
    <source>
        <dbReference type="ARBA" id="ARBA00023172"/>
    </source>
</evidence>
<evidence type="ECO:0000313" key="2">
    <source>
        <dbReference type="EMBL" id="KAB0805360.1"/>
    </source>
</evidence>
<accession>A0A5N4B7M9</accession>
<dbReference type="GO" id="GO:0006310">
    <property type="term" value="P:DNA recombination"/>
    <property type="evidence" value="ECO:0007669"/>
    <property type="project" value="UniProtKB-KW"/>
</dbReference>
<dbReference type="EMBL" id="VVIM01000001">
    <property type="protein sequence ID" value="KAB0805360.1"/>
    <property type="molecule type" value="Genomic_DNA"/>
</dbReference>
<dbReference type="Gene3D" id="1.10.443.10">
    <property type="entry name" value="Intergrase catalytic core"/>
    <property type="match status" value="1"/>
</dbReference>
<dbReference type="GO" id="GO:0003677">
    <property type="term" value="F:DNA binding"/>
    <property type="evidence" value="ECO:0007669"/>
    <property type="project" value="InterPro"/>
</dbReference>
<evidence type="ECO:0000313" key="3">
    <source>
        <dbReference type="Proteomes" id="UP000327044"/>
    </source>
</evidence>
<keyword evidence="3" id="KW-1185">Reference proteome</keyword>
<dbReference type="InParanoid" id="A0A5N4B7M9"/>
<dbReference type="PANTHER" id="PTHR33480:SF1">
    <property type="entry name" value="TYR RECOMBINASE DOMAIN-CONTAINING PROTEIN"/>
    <property type="match status" value="1"/>
</dbReference>
<dbReference type="Proteomes" id="UP000327044">
    <property type="component" value="Unassembled WGS sequence"/>
</dbReference>
<name>A0A5N4B7M9_PHOPY</name>
<dbReference type="AlphaFoldDB" id="A0A5N4B7M9"/>
<dbReference type="InterPro" id="IPR013762">
    <property type="entry name" value="Integrase-like_cat_sf"/>
</dbReference>
<keyword evidence="1" id="KW-0233">DNA recombination</keyword>
<proteinExistence type="predicted"/>
<protein>
    <submittedName>
        <fullName evidence="2">Uncharacterized protein</fullName>
    </submittedName>
</protein>
<dbReference type="GO" id="GO:0015074">
    <property type="term" value="P:DNA integration"/>
    <property type="evidence" value="ECO:0007669"/>
    <property type="project" value="InterPro"/>
</dbReference>
<reference evidence="2 3" key="1">
    <citation type="journal article" date="2018" name="Elife">
        <title>Firefly genomes illuminate parallel origins of bioluminescence in beetles.</title>
        <authorList>
            <person name="Fallon T.R."/>
            <person name="Lower S.E."/>
            <person name="Chang C.H."/>
            <person name="Bessho-Uehara M."/>
            <person name="Martin G.J."/>
            <person name="Bewick A.J."/>
            <person name="Behringer M."/>
            <person name="Debat H.J."/>
            <person name="Wong I."/>
            <person name="Day J.C."/>
            <person name="Suvorov A."/>
            <person name="Silva C.J."/>
            <person name="Stanger-Hall K.F."/>
            <person name="Hall D.W."/>
            <person name="Schmitz R.J."/>
            <person name="Nelson D.R."/>
            <person name="Lewis S.M."/>
            <person name="Shigenobu S."/>
            <person name="Bybee S.M."/>
            <person name="Larracuente A.M."/>
            <person name="Oba Y."/>
            <person name="Weng J.K."/>
        </authorList>
    </citation>
    <scope>NUCLEOTIDE SEQUENCE [LARGE SCALE GENOMIC DNA]</scope>
    <source>
        <strain evidence="2">1611_PpyrPB1</strain>
        <tissue evidence="2">Whole body</tissue>
    </source>
</reference>